<proteinExistence type="predicted"/>
<evidence type="ECO:0000313" key="3">
    <source>
        <dbReference type="EMBL" id="PPJ52447.1"/>
    </source>
</evidence>
<feature type="compositionally biased region" description="Low complexity" evidence="1">
    <location>
        <begin position="84"/>
        <end position="95"/>
    </location>
</feature>
<protein>
    <recommendedName>
        <fullName evidence="2">Heterokaryon incompatibility domain-containing protein</fullName>
    </recommendedName>
</protein>
<dbReference type="STRING" id="357750.A0A2S6BY97"/>
<accession>A0A2S6BY97</accession>
<dbReference type="InterPro" id="IPR052895">
    <property type="entry name" value="HetReg/Transcr_Mod"/>
</dbReference>
<comment type="caution">
    <text evidence="3">The sequence shown here is derived from an EMBL/GenBank/DDBJ whole genome shotgun (WGS) entry which is preliminary data.</text>
</comment>
<keyword evidence="4" id="KW-1185">Reference proteome</keyword>
<dbReference type="OrthoDB" id="3647231at2759"/>
<dbReference type="EMBL" id="PNEN01001696">
    <property type="protein sequence ID" value="PPJ52447.1"/>
    <property type="molecule type" value="Genomic_DNA"/>
</dbReference>
<sequence>MEELTQCPVRGILWERDLDRIGTTPGLLTLAKVWSEHGFEDGRCSREGLRRDSKFPLLTAHDQNDIAVRAPVMSTPRDSRVNADTDTSGSATASSPEPRDRSSEANSDSSKPDVAYSPVPLQDLKNQIRLLSFVSAAGRSPLELQTSVGNLHEAPPYVGISYAWGKDNTRTVVINGEPARIRYNAYYALRQVQLHYRQIHIWIDTICINQNDDVEKSAQVAMMYEIFEGATYVVSSLGAEFEDAEWLFTVEAAAARDDVELLSGPHHISAIAMRSFIYAVDPLKDPQQYYPGASHELLVFVGQEHYYRPPFDLNLRRLNGFHCSDPRDRLFAIVGITNWEKSDCPRIIPDYTKSAWDLALEMAPLLTIALLQTLVRALEITSETEEVVSLIVRTVSGINERVVALVCPDAGPDDILFPMWDFSGLLLIVRESNTKDGRYDIIGQGLLIQGYGYGKVRRGSCPAIPCTCSPEFFARQSVFMADVHVTLTTEELIVLEAQQRWGLDNRE</sequence>
<dbReference type="PANTHER" id="PTHR24148:SF64">
    <property type="entry name" value="HETEROKARYON INCOMPATIBILITY DOMAIN-CONTAINING PROTEIN"/>
    <property type="match status" value="1"/>
</dbReference>
<feature type="region of interest" description="Disordered" evidence="1">
    <location>
        <begin position="68"/>
        <end position="118"/>
    </location>
</feature>
<evidence type="ECO:0000259" key="2">
    <source>
        <dbReference type="Pfam" id="PF06985"/>
    </source>
</evidence>
<dbReference type="AlphaFoldDB" id="A0A2S6BY97"/>
<name>A0A2S6BY97_9PEZI</name>
<evidence type="ECO:0000313" key="4">
    <source>
        <dbReference type="Proteomes" id="UP000237631"/>
    </source>
</evidence>
<organism evidence="3 4">
    <name type="scientific">Cercospora berteroae</name>
    <dbReference type="NCBI Taxonomy" id="357750"/>
    <lineage>
        <taxon>Eukaryota</taxon>
        <taxon>Fungi</taxon>
        <taxon>Dikarya</taxon>
        <taxon>Ascomycota</taxon>
        <taxon>Pezizomycotina</taxon>
        <taxon>Dothideomycetes</taxon>
        <taxon>Dothideomycetidae</taxon>
        <taxon>Mycosphaerellales</taxon>
        <taxon>Mycosphaerellaceae</taxon>
        <taxon>Cercospora</taxon>
    </lineage>
</organism>
<dbReference type="InterPro" id="IPR010730">
    <property type="entry name" value="HET"/>
</dbReference>
<gene>
    <name evidence="3" type="ORF">CBER1_10316</name>
</gene>
<feature type="domain" description="Heterokaryon incompatibility" evidence="2">
    <location>
        <begin position="157"/>
        <end position="251"/>
    </location>
</feature>
<evidence type="ECO:0000256" key="1">
    <source>
        <dbReference type="SAM" id="MobiDB-lite"/>
    </source>
</evidence>
<dbReference type="PANTHER" id="PTHR24148">
    <property type="entry name" value="ANKYRIN REPEAT DOMAIN-CONTAINING PROTEIN 39 HOMOLOG-RELATED"/>
    <property type="match status" value="1"/>
</dbReference>
<dbReference type="Pfam" id="PF06985">
    <property type="entry name" value="HET"/>
    <property type="match status" value="1"/>
</dbReference>
<reference evidence="4" key="1">
    <citation type="journal article" date="2017" name="bioRxiv">
        <title>Conservation of a gene cluster reveals novel cercosporin biosynthetic mechanisms and extends production to the genus Colletotrichum.</title>
        <authorList>
            <person name="de Jonge R."/>
            <person name="Ebert M.K."/>
            <person name="Huitt-Roehl C.R."/>
            <person name="Pal P."/>
            <person name="Suttle J.C."/>
            <person name="Spanner R.E."/>
            <person name="Neubauer J.D."/>
            <person name="Jurick W.M.II."/>
            <person name="Stott K.A."/>
            <person name="Secor G.A."/>
            <person name="Thomma B.P.H.J."/>
            <person name="Van de Peer Y."/>
            <person name="Townsend C.A."/>
            <person name="Bolton M.D."/>
        </authorList>
    </citation>
    <scope>NUCLEOTIDE SEQUENCE [LARGE SCALE GENOMIC DNA]</scope>
    <source>
        <strain evidence="4">CBS538.71</strain>
    </source>
</reference>
<dbReference type="Proteomes" id="UP000237631">
    <property type="component" value="Unassembled WGS sequence"/>
</dbReference>